<gene>
    <name evidence="1" type="ORF">POSPLADRAFT_1117272</name>
</gene>
<sequence length="88" mass="9860">LPNLQREVASQLLDCNKELSVLPPAITGEPSTHVLNLVTDFCKDVRDHVHGTTMTARLVQTNRQTYAAFKRGIRSTAPRFIPYPSARE</sequence>
<organism evidence="1 2">
    <name type="scientific">Postia placenta MAD-698-R-SB12</name>
    <dbReference type="NCBI Taxonomy" id="670580"/>
    <lineage>
        <taxon>Eukaryota</taxon>
        <taxon>Fungi</taxon>
        <taxon>Dikarya</taxon>
        <taxon>Basidiomycota</taxon>
        <taxon>Agaricomycotina</taxon>
        <taxon>Agaricomycetes</taxon>
        <taxon>Polyporales</taxon>
        <taxon>Adustoporiaceae</taxon>
        <taxon>Rhodonia</taxon>
    </lineage>
</organism>
<feature type="non-terminal residue" evidence="1">
    <location>
        <position position="1"/>
    </location>
</feature>
<evidence type="ECO:0000313" key="1">
    <source>
        <dbReference type="EMBL" id="OSX63776.1"/>
    </source>
</evidence>
<dbReference type="EMBL" id="KZ110595">
    <property type="protein sequence ID" value="OSX63776.1"/>
    <property type="molecule type" value="Genomic_DNA"/>
</dbReference>
<feature type="non-terminal residue" evidence="1">
    <location>
        <position position="88"/>
    </location>
</feature>
<dbReference type="AlphaFoldDB" id="A0A1X6N5L8"/>
<proteinExistence type="predicted"/>
<dbReference type="Proteomes" id="UP000194127">
    <property type="component" value="Unassembled WGS sequence"/>
</dbReference>
<dbReference type="STRING" id="670580.A0A1X6N5L8"/>
<keyword evidence="2" id="KW-1185">Reference proteome</keyword>
<dbReference type="GeneID" id="36328432"/>
<name>A0A1X6N5L8_9APHY</name>
<reference evidence="1 2" key="1">
    <citation type="submission" date="2017-04" db="EMBL/GenBank/DDBJ databases">
        <title>Genome Sequence of the Model Brown-Rot Fungus Postia placenta SB12.</title>
        <authorList>
            <consortium name="DOE Joint Genome Institute"/>
            <person name="Gaskell J."/>
            <person name="Kersten P."/>
            <person name="Larrondo L.F."/>
            <person name="Canessa P."/>
            <person name="Martinez D."/>
            <person name="Hibbett D."/>
            <person name="Schmoll M."/>
            <person name="Kubicek C.P."/>
            <person name="Martinez A.T."/>
            <person name="Yadav J."/>
            <person name="Master E."/>
            <person name="Magnuson J.K."/>
            <person name="James T."/>
            <person name="Yaver D."/>
            <person name="Berka R."/>
            <person name="Labutti K."/>
            <person name="Lipzen A."/>
            <person name="Aerts A."/>
            <person name="Barry K."/>
            <person name="Henrissat B."/>
            <person name="Blanchette R."/>
            <person name="Grigoriev I."/>
            <person name="Cullen D."/>
        </authorList>
    </citation>
    <scope>NUCLEOTIDE SEQUENCE [LARGE SCALE GENOMIC DNA]</scope>
    <source>
        <strain evidence="1 2">MAD-698-R-SB12</strain>
    </source>
</reference>
<dbReference type="Gene3D" id="1.20.120.1240">
    <property type="entry name" value="Dynamin, middle domain"/>
    <property type="match status" value="1"/>
</dbReference>
<accession>A0A1X6N5L8</accession>
<evidence type="ECO:0000313" key="2">
    <source>
        <dbReference type="Proteomes" id="UP000194127"/>
    </source>
</evidence>
<dbReference type="OrthoDB" id="5061070at2759"/>
<dbReference type="RefSeq" id="XP_024340570.1">
    <property type="nucleotide sequence ID" value="XM_024483483.1"/>
</dbReference>
<protein>
    <submittedName>
        <fullName evidence="1">Uncharacterized protein</fullName>
    </submittedName>
</protein>